<protein>
    <recommendedName>
        <fullName evidence="6">alanine transaminase</fullName>
        <ecNumber evidence="6">2.6.1.2</ecNumber>
    </recommendedName>
</protein>
<evidence type="ECO:0000256" key="3">
    <source>
        <dbReference type="ARBA" id="ARBA00022576"/>
    </source>
</evidence>
<feature type="domain" description="Aminotransferase class I/classII large" evidence="7">
    <location>
        <begin position="33"/>
        <end position="393"/>
    </location>
</feature>
<sequence length="406" mass="44659">MISRSSNLNGVNYEIRGPIYEQAVALEKAGHSIIKLHIGNPAPFGFNTPAHIQQALIDNLAKAQGYAASNGILEARAAVAKHYTQRGIQGITEDTVFIGNGVSDLIMLSLQALLERGDEILLPMPDYPLWTSAVRLCGGNAVHYVCDEQADWMPDLDDIRKKITPKTRGLVIINPNNPTGAVYTRETLEGLLQIAREHNLIIFSDEIYDRILYDDAKHISIASLADDVLCLTMSGLTKNYFGAGFRAGWLVLSGKTKEAQDYMEGLMLLATMRVCSSVPAQYCIKPALEGYQHIDDLVLPTGRLYQQRDAAVQAINAIPGLSCVTPKGAFYLFAKIDTSVCPIESDKQFVMSVLKEEKVLVVQGSGFNYHTSDHFRVVFLPSVDQLTEGISRIGKVVERVAMTEKV</sequence>
<comment type="similarity">
    <text evidence="2">Belongs to the class-I pyridoxal-phosphate-dependent aminotransferase family.</text>
</comment>
<dbReference type="PANTHER" id="PTHR43488">
    <property type="entry name" value="GLUTAMATE-PYRUVATE AMINOTRANSFERASE ALAA"/>
    <property type="match status" value="1"/>
</dbReference>
<evidence type="ECO:0000256" key="2">
    <source>
        <dbReference type="ARBA" id="ARBA00007441"/>
    </source>
</evidence>
<evidence type="ECO:0000256" key="6">
    <source>
        <dbReference type="ARBA" id="ARBA00026106"/>
    </source>
</evidence>
<dbReference type="Proteomes" id="UP001241110">
    <property type="component" value="Unassembled WGS sequence"/>
</dbReference>
<evidence type="ECO:0000256" key="4">
    <source>
        <dbReference type="ARBA" id="ARBA00022679"/>
    </source>
</evidence>
<gene>
    <name evidence="8" type="ORF">QNI16_21765</name>
</gene>
<dbReference type="InterPro" id="IPR015424">
    <property type="entry name" value="PyrdxlP-dep_Trfase"/>
</dbReference>
<dbReference type="InterPro" id="IPR004839">
    <property type="entry name" value="Aminotransferase_I/II_large"/>
</dbReference>
<evidence type="ECO:0000256" key="1">
    <source>
        <dbReference type="ARBA" id="ARBA00001933"/>
    </source>
</evidence>
<dbReference type="InterPro" id="IPR015421">
    <property type="entry name" value="PyrdxlP-dep_Trfase_major"/>
</dbReference>
<evidence type="ECO:0000259" key="7">
    <source>
        <dbReference type="Pfam" id="PF00155"/>
    </source>
</evidence>
<keyword evidence="4 8" id="KW-0808">Transferase</keyword>
<evidence type="ECO:0000256" key="5">
    <source>
        <dbReference type="ARBA" id="ARBA00022898"/>
    </source>
</evidence>
<dbReference type="InterPro" id="IPR015422">
    <property type="entry name" value="PyrdxlP-dep_Trfase_small"/>
</dbReference>
<evidence type="ECO:0000313" key="9">
    <source>
        <dbReference type="Proteomes" id="UP001241110"/>
    </source>
</evidence>
<keyword evidence="5" id="KW-0663">Pyridoxal phosphate</keyword>
<comment type="cofactor">
    <cofactor evidence="1">
        <name>pyridoxal 5'-phosphate</name>
        <dbReference type="ChEBI" id="CHEBI:597326"/>
    </cofactor>
</comment>
<dbReference type="AlphaFoldDB" id="A0AAE3QTF5"/>
<organism evidence="8 9">
    <name type="scientific">Xanthocytophaga flava</name>
    <dbReference type="NCBI Taxonomy" id="3048013"/>
    <lineage>
        <taxon>Bacteria</taxon>
        <taxon>Pseudomonadati</taxon>
        <taxon>Bacteroidota</taxon>
        <taxon>Cytophagia</taxon>
        <taxon>Cytophagales</taxon>
        <taxon>Rhodocytophagaceae</taxon>
        <taxon>Xanthocytophaga</taxon>
    </lineage>
</organism>
<keyword evidence="3 8" id="KW-0032">Aminotransferase</keyword>
<dbReference type="PANTHER" id="PTHR43488:SF2">
    <property type="entry name" value="GLUTAMATE-PYRUVATE AMINOTRANSFERASE ALAA"/>
    <property type="match status" value="1"/>
</dbReference>
<dbReference type="InterPro" id="IPR051926">
    <property type="entry name" value="Ala_Aminotransferase"/>
</dbReference>
<proteinExistence type="inferred from homology"/>
<dbReference type="SUPFAM" id="SSF53383">
    <property type="entry name" value="PLP-dependent transferases"/>
    <property type="match status" value="1"/>
</dbReference>
<dbReference type="Gene3D" id="3.40.640.10">
    <property type="entry name" value="Type I PLP-dependent aspartate aminotransferase-like (Major domain)"/>
    <property type="match status" value="1"/>
</dbReference>
<dbReference type="CDD" id="cd00609">
    <property type="entry name" value="AAT_like"/>
    <property type="match status" value="1"/>
</dbReference>
<accession>A0AAE3QTF5</accession>
<dbReference type="GO" id="GO:0030170">
    <property type="term" value="F:pyridoxal phosphate binding"/>
    <property type="evidence" value="ECO:0007669"/>
    <property type="project" value="InterPro"/>
</dbReference>
<dbReference type="Pfam" id="PF00155">
    <property type="entry name" value="Aminotran_1_2"/>
    <property type="match status" value="1"/>
</dbReference>
<dbReference type="EC" id="2.6.1.2" evidence="6"/>
<comment type="caution">
    <text evidence="8">The sequence shown here is derived from an EMBL/GenBank/DDBJ whole genome shotgun (WGS) entry which is preliminary data.</text>
</comment>
<dbReference type="RefSeq" id="WP_313982736.1">
    <property type="nucleotide sequence ID" value="NZ_JASJOS010000010.1"/>
</dbReference>
<dbReference type="Gene3D" id="3.90.1150.10">
    <property type="entry name" value="Aspartate Aminotransferase, domain 1"/>
    <property type="match status" value="1"/>
</dbReference>
<evidence type="ECO:0000313" key="8">
    <source>
        <dbReference type="EMBL" id="MDJ1483140.1"/>
    </source>
</evidence>
<reference evidence="8" key="1">
    <citation type="submission" date="2023-05" db="EMBL/GenBank/DDBJ databases">
        <authorList>
            <person name="Zhang X."/>
        </authorList>
    </citation>
    <scope>NUCLEOTIDE SEQUENCE</scope>
    <source>
        <strain evidence="8">YF14B1</strain>
    </source>
</reference>
<dbReference type="EMBL" id="JASJOS010000010">
    <property type="protein sequence ID" value="MDJ1483140.1"/>
    <property type="molecule type" value="Genomic_DNA"/>
</dbReference>
<dbReference type="GO" id="GO:0004021">
    <property type="term" value="F:L-alanine:2-oxoglutarate aminotransferase activity"/>
    <property type="evidence" value="ECO:0007669"/>
    <property type="project" value="UniProtKB-EC"/>
</dbReference>
<name>A0AAE3QTF5_9BACT</name>